<evidence type="ECO:0000313" key="1">
    <source>
        <dbReference type="EMBL" id="MBC5637492.1"/>
    </source>
</evidence>
<evidence type="ECO:0000313" key="2">
    <source>
        <dbReference type="Proteomes" id="UP000637359"/>
    </source>
</evidence>
<protein>
    <submittedName>
        <fullName evidence="1">Cytosolic protein</fullName>
    </submittedName>
</protein>
<dbReference type="EMBL" id="JACOOL010000008">
    <property type="protein sequence ID" value="MBC5637492.1"/>
    <property type="molecule type" value="Genomic_DNA"/>
</dbReference>
<accession>A0A923RKS6</accession>
<comment type="caution">
    <text evidence="1">The sequence shown here is derived from an EMBL/GenBank/DDBJ whole genome shotgun (WGS) entry which is preliminary data.</text>
</comment>
<sequence length="128" mass="14788">MSFGKKLSRFFYNRAETSDKHWDKELQTHYYKTTKDKGLAALQDLVKRSNKFEINSVSTEHGEISFHIAKGKKAFIIATVIMVRPYQTAIDFTVSTESALPFDFGYSSKVIKQLYENLNKELPLIDKN</sequence>
<reference evidence="1" key="1">
    <citation type="submission" date="2020-08" db="EMBL/GenBank/DDBJ databases">
        <title>Genome public.</title>
        <authorList>
            <person name="Liu C."/>
            <person name="Sun Q."/>
        </authorList>
    </citation>
    <scope>NUCLEOTIDE SEQUENCE</scope>
    <source>
        <strain evidence="1">BX22</strain>
    </source>
</reference>
<dbReference type="RefSeq" id="WP_186870204.1">
    <property type="nucleotide sequence ID" value="NZ_JACOOL010000008.1"/>
</dbReference>
<proteinExistence type="predicted"/>
<name>A0A923RKS6_9BACI</name>
<dbReference type="AlphaFoldDB" id="A0A923RKS6"/>
<keyword evidence="2" id="KW-1185">Reference proteome</keyword>
<organism evidence="1 2">
    <name type="scientific">Ornithinibacillus hominis</name>
    <dbReference type="NCBI Taxonomy" id="2763055"/>
    <lineage>
        <taxon>Bacteria</taxon>
        <taxon>Bacillati</taxon>
        <taxon>Bacillota</taxon>
        <taxon>Bacilli</taxon>
        <taxon>Bacillales</taxon>
        <taxon>Bacillaceae</taxon>
        <taxon>Ornithinibacillus</taxon>
    </lineage>
</organism>
<dbReference type="Proteomes" id="UP000637359">
    <property type="component" value="Unassembled WGS sequence"/>
</dbReference>
<gene>
    <name evidence="1" type="ORF">H8S33_11805</name>
</gene>